<dbReference type="AlphaFoldDB" id="A0A3P5WV64"/>
<evidence type="ECO:0000313" key="2">
    <source>
        <dbReference type="Proteomes" id="UP000277498"/>
    </source>
</evidence>
<organism evidence="1 2">
    <name type="scientific">Pseudogemmobacter humi</name>
    <dbReference type="NCBI Taxonomy" id="2483812"/>
    <lineage>
        <taxon>Bacteria</taxon>
        <taxon>Pseudomonadati</taxon>
        <taxon>Pseudomonadota</taxon>
        <taxon>Alphaproteobacteria</taxon>
        <taxon>Rhodobacterales</taxon>
        <taxon>Paracoccaceae</taxon>
        <taxon>Pseudogemmobacter</taxon>
    </lineage>
</organism>
<name>A0A3P5WV64_9RHOB</name>
<dbReference type="Proteomes" id="UP000277498">
    <property type="component" value="Unassembled WGS sequence"/>
</dbReference>
<evidence type="ECO:0000313" key="1">
    <source>
        <dbReference type="EMBL" id="VDC27216.1"/>
    </source>
</evidence>
<keyword evidence="2" id="KW-1185">Reference proteome</keyword>
<protein>
    <submittedName>
        <fullName evidence="1">Uncharacterized protein</fullName>
    </submittedName>
</protein>
<reference evidence="1 2" key="1">
    <citation type="submission" date="2018-11" db="EMBL/GenBank/DDBJ databases">
        <authorList>
            <person name="Criscuolo A."/>
        </authorList>
    </citation>
    <scope>NUCLEOTIDE SEQUENCE [LARGE SCALE GENOMIC DNA]</scope>
    <source>
        <strain evidence="1">ACIP111625</strain>
    </source>
</reference>
<dbReference type="RefSeq" id="WP_124086213.1">
    <property type="nucleotide sequence ID" value="NZ_UXAW01000058.1"/>
</dbReference>
<gene>
    <name evidence="1" type="ORF">XINFAN_01802</name>
</gene>
<sequence length="375" mass="41891">MAENGVKEALVSDHAALYDPNVAQRYFAKFGRIGGCFARIAAELEKENRLNRTETRILGQYLNALIGTFRALNHKYLMTGRAEGAPGLTIDRHESGFPVAQELLMMAVDAQQAAKHLAGMPSVAELRDRMVRIIVGELKVPTALQFALSQRLYYEALQAGGLFQARNGPDVQWLGQEGERRRFLLHWAVWDAQVNLPVVWLMEVLDSGKRPLPEDAYRWPGMQQKLLAQSLAGLKLVTVATGFDKDFDEASPVRLRRITLGPMYSAGFTLQSGPISRVLEDARAPEGEDWALVWTIEDLVSDREEMVKDGWFSSRRRQVFRLDPLTGADTGATRLERMIVLPERPYQVLVEQDPPGLRGIRKFVVGAGGRLIPGA</sequence>
<proteinExistence type="predicted"/>
<dbReference type="OrthoDB" id="6140227at2"/>
<dbReference type="EMBL" id="UXAW01000058">
    <property type="protein sequence ID" value="VDC27216.1"/>
    <property type="molecule type" value="Genomic_DNA"/>
</dbReference>
<accession>A0A3P5WV64</accession>